<feature type="signal peptide" evidence="1">
    <location>
        <begin position="1"/>
        <end position="25"/>
    </location>
</feature>
<dbReference type="PANTHER" id="PTHR19288:SF46">
    <property type="entry name" value="HALOACID DEHALOGENASE-LIKE HYDROLASE DOMAIN-CONTAINING PROTEIN 2"/>
    <property type="match status" value="1"/>
</dbReference>
<dbReference type="Pfam" id="PF13242">
    <property type="entry name" value="Hydrolase_like"/>
    <property type="match status" value="1"/>
</dbReference>
<organism evidence="2 3">
    <name type="scientific">Coniophora puteana (strain RWD-64-598)</name>
    <name type="common">Brown rot fungus</name>
    <dbReference type="NCBI Taxonomy" id="741705"/>
    <lineage>
        <taxon>Eukaryota</taxon>
        <taxon>Fungi</taxon>
        <taxon>Dikarya</taxon>
        <taxon>Basidiomycota</taxon>
        <taxon>Agaricomycotina</taxon>
        <taxon>Agaricomycetes</taxon>
        <taxon>Agaricomycetidae</taxon>
        <taxon>Boletales</taxon>
        <taxon>Coniophorineae</taxon>
        <taxon>Coniophoraceae</taxon>
        <taxon>Coniophora</taxon>
    </lineage>
</organism>
<dbReference type="AlphaFoldDB" id="A0A5M3MR58"/>
<dbReference type="InterPro" id="IPR036412">
    <property type="entry name" value="HAD-like_sf"/>
</dbReference>
<dbReference type="InterPro" id="IPR006357">
    <property type="entry name" value="HAD-SF_hydro_IIA"/>
</dbReference>
<keyword evidence="3" id="KW-1185">Reference proteome</keyword>
<dbReference type="Proteomes" id="UP000053558">
    <property type="component" value="Unassembled WGS sequence"/>
</dbReference>
<sequence length="309" mass="32801">MAPIRSLPAIRALLIDISGTLLVGAKPTPGAAAALARLRDARVPFRLCSNTSKESTAALRARLCDAGFDVRLDEVGGRRELWTSLGAVRGVMETRGLKRPYFLLSDSAREDCTSASTYDPSPDVPYDAVIVGLAPSLLSYEHLNEAFRILVGEHPSQKSHGDTAFNNVPLIALHKARTIQSSDGALSLGPGPFVSALETAARRDAEVVGKPMRAFFETVIMNFQPEESSRGSREGKVAVIGDDVQADLGDGAVELGLWRILVKTGKYRPGAETAPGVAPPDEVCTSFTTFVDRLLGSEESGPSAGSSPL</sequence>
<accession>A0A5M3MR58</accession>
<dbReference type="GO" id="GO:0016791">
    <property type="term" value="F:phosphatase activity"/>
    <property type="evidence" value="ECO:0007669"/>
    <property type="project" value="TreeGrafter"/>
</dbReference>
<comment type="caution">
    <text evidence="2">The sequence shown here is derived from an EMBL/GenBank/DDBJ whole genome shotgun (WGS) entry which is preliminary data.</text>
</comment>
<dbReference type="KEGG" id="cput:CONPUDRAFT_164479"/>
<dbReference type="Pfam" id="PF13344">
    <property type="entry name" value="Hydrolase_6"/>
    <property type="match status" value="1"/>
</dbReference>
<dbReference type="GeneID" id="19205145"/>
<evidence type="ECO:0008006" key="4">
    <source>
        <dbReference type="Google" id="ProtNLM"/>
    </source>
</evidence>
<keyword evidence="1" id="KW-0732">Signal</keyword>
<protein>
    <recommendedName>
        <fullName evidence="4">HAD-like protein</fullName>
    </recommendedName>
</protein>
<name>A0A5M3MR58_CONPW</name>
<dbReference type="GO" id="GO:0005737">
    <property type="term" value="C:cytoplasm"/>
    <property type="evidence" value="ECO:0007669"/>
    <property type="project" value="TreeGrafter"/>
</dbReference>
<gene>
    <name evidence="2" type="ORF">CONPUDRAFT_164479</name>
</gene>
<reference evidence="3" key="1">
    <citation type="journal article" date="2012" name="Science">
        <title>The Paleozoic origin of enzymatic lignin decomposition reconstructed from 31 fungal genomes.</title>
        <authorList>
            <person name="Floudas D."/>
            <person name="Binder M."/>
            <person name="Riley R."/>
            <person name="Barry K."/>
            <person name="Blanchette R.A."/>
            <person name="Henrissat B."/>
            <person name="Martinez A.T."/>
            <person name="Otillar R."/>
            <person name="Spatafora J.W."/>
            <person name="Yadav J.S."/>
            <person name="Aerts A."/>
            <person name="Benoit I."/>
            <person name="Boyd A."/>
            <person name="Carlson A."/>
            <person name="Copeland A."/>
            <person name="Coutinho P.M."/>
            <person name="de Vries R.P."/>
            <person name="Ferreira P."/>
            <person name="Findley K."/>
            <person name="Foster B."/>
            <person name="Gaskell J."/>
            <person name="Glotzer D."/>
            <person name="Gorecki P."/>
            <person name="Heitman J."/>
            <person name="Hesse C."/>
            <person name="Hori C."/>
            <person name="Igarashi K."/>
            <person name="Jurgens J.A."/>
            <person name="Kallen N."/>
            <person name="Kersten P."/>
            <person name="Kohler A."/>
            <person name="Kuees U."/>
            <person name="Kumar T.K.A."/>
            <person name="Kuo A."/>
            <person name="LaButti K."/>
            <person name="Larrondo L.F."/>
            <person name="Lindquist E."/>
            <person name="Ling A."/>
            <person name="Lombard V."/>
            <person name="Lucas S."/>
            <person name="Lundell T."/>
            <person name="Martin R."/>
            <person name="McLaughlin D.J."/>
            <person name="Morgenstern I."/>
            <person name="Morin E."/>
            <person name="Murat C."/>
            <person name="Nagy L.G."/>
            <person name="Nolan M."/>
            <person name="Ohm R.A."/>
            <person name="Patyshakuliyeva A."/>
            <person name="Rokas A."/>
            <person name="Ruiz-Duenas F.J."/>
            <person name="Sabat G."/>
            <person name="Salamov A."/>
            <person name="Samejima M."/>
            <person name="Schmutz J."/>
            <person name="Slot J.C."/>
            <person name="St John F."/>
            <person name="Stenlid J."/>
            <person name="Sun H."/>
            <person name="Sun S."/>
            <person name="Syed K."/>
            <person name="Tsang A."/>
            <person name="Wiebenga A."/>
            <person name="Young D."/>
            <person name="Pisabarro A."/>
            <person name="Eastwood D.C."/>
            <person name="Martin F."/>
            <person name="Cullen D."/>
            <person name="Grigoriev I.V."/>
            <person name="Hibbett D.S."/>
        </authorList>
    </citation>
    <scope>NUCLEOTIDE SEQUENCE [LARGE SCALE GENOMIC DNA]</scope>
    <source>
        <strain evidence="3">RWD-64-598 SS2</strain>
    </source>
</reference>
<dbReference type="EMBL" id="JH711577">
    <property type="protein sequence ID" value="EIW81668.1"/>
    <property type="molecule type" value="Genomic_DNA"/>
</dbReference>
<dbReference type="InterPro" id="IPR023214">
    <property type="entry name" value="HAD_sf"/>
</dbReference>
<feature type="chain" id="PRO_5024421788" description="HAD-like protein" evidence="1">
    <location>
        <begin position="26"/>
        <end position="309"/>
    </location>
</feature>
<evidence type="ECO:0000256" key="1">
    <source>
        <dbReference type="SAM" id="SignalP"/>
    </source>
</evidence>
<dbReference type="PANTHER" id="PTHR19288">
    <property type="entry name" value="4-NITROPHENYLPHOSPHATASE-RELATED"/>
    <property type="match status" value="1"/>
</dbReference>
<evidence type="ECO:0000313" key="2">
    <source>
        <dbReference type="EMBL" id="EIW81668.1"/>
    </source>
</evidence>
<dbReference type="SUPFAM" id="SSF56784">
    <property type="entry name" value="HAD-like"/>
    <property type="match status" value="1"/>
</dbReference>
<dbReference type="OrthoDB" id="426235at2759"/>
<dbReference type="RefSeq" id="XP_007767565.1">
    <property type="nucleotide sequence ID" value="XM_007769375.1"/>
</dbReference>
<proteinExistence type="predicted"/>
<dbReference type="OMA" id="HKAKYIQ"/>
<evidence type="ECO:0000313" key="3">
    <source>
        <dbReference type="Proteomes" id="UP000053558"/>
    </source>
</evidence>
<dbReference type="Gene3D" id="3.40.50.1000">
    <property type="entry name" value="HAD superfamily/HAD-like"/>
    <property type="match status" value="2"/>
</dbReference>